<organism evidence="1 2">
    <name type="scientific">Actinomadura violacea</name>
    <dbReference type="NCBI Taxonomy" id="2819934"/>
    <lineage>
        <taxon>Bacteria</taxon>
        <taxon>Bacillati</taxon>
        <taxon>Actinomycetota</taxon>
        <taxon>Actinomycetes</taxon>
        <taxon>Streptosporangiales</taxon>
        <taxon>Thermomonosporaceae</taxon>
        <taxon>Actinomadura</taxon>
    </lineage>
</organism>
<gene>
    <name evidence="1" type="ORF">J4709_12440</name>
</gene>
<dbReference type="Proteomes" id="UP000680206">
    <property type="component" value="Unassembled WGS sequence"/>
</dbReference>
<reference evidence="1 2" key="1">
    <citation type="submission" date="2021-03" db="EMBL/GenBank/DDBJ databases">
        <title>Actinomadura violae sp. nov., isolated from lichen in Thailand.</title>
        <authorList>
            <person name="Kanchanasin P."/>
            <person name="Saeng-In P."/>
            <person name="Phongsopitanun W."/>
            <person name="Yuki M."/>
            <person name="Kudo T."/>
            <person name="Ohkuma M."/>
            <person name="Tanasupawat S."/>
        </authorList>
    </citation>
    <scope>NUCLEOTIDE SEQUENCE [LARGE SCALE GENOMIC DNA]</scope>
    <source>
        <strain evidence="1 2">LCR2-06</strain>
    </source>
</reference>
<evidence type="ECO:0000313" key="1">
    <source>
        <dbReference type="EMBL" id="MBO2458375.1"/>
    </source>
</evidence>
<accession>A0ABS3RNP4</accession>
<dbReference type="EMBL" id="JAGEPF010000007">
    <property type="protein sequence ID" value="MBO2458375.1"/>
    <property type="molecule type" value="Genomic_DNA"/>
</dbReference>
<sequence length="209" mass="22255">MVVGFDTTGLQQVDGTTWMHPGSGDRIILNVQDSRLGEQAWLENVPAMRRNLATAYAQMGCLIEAEPVVLGGVRGVCQVVKVPIPNAPSGQVFMANIFLAKADRYVMFGCSAAESGTTGVREALLMAQLGVGAEGWFLPHPYAPEVQGKLPFHRGDDPAWDAQFPDHPLSRVRGWVRWALGAATVDPAFAALPDFVPGGGAAPGGAYRN</sequence>
<proteinExistence type="predicted"/>
<evidence type="ECO:0000313" key="2">
    <source>
        <dbReference type="Proteomes" id="UP000680206"/>
    </source>
</evidence>
<dbReference type="RefSeq" id="WP_208240355.1">
    <property type="nucleotide sequence ID" value="NZ_JAGEPF010000007.1"/>
</dbReference>
<name>A0ABS3RNP4_9ACTN</name>
<keyword evidence="2" id="KW-1185">Reference proteome</keyword>
<comment type="caution">
    <text evidence="1">The sequence shown here is derived from an EMBL/GenBank/DDBJ whole genome shotgun (WGS) entry which is preliminary data.</text>
</comment>
<protein>
    <submittedName>
        <fullName evidence="1">Uncharacterized protein</fullName>
    </submittedName>
</protein>